<keyword evidence="6" id="KW-0449">Lipoprotein</keyword>
<dbReference type="Pfam" id="PF03180">
    <property type="entry name" value="Lipoprotein_9"/>
    <property type="match status" value="1"/>
</dbReference>
<protein>
    <submittedName>
        <fullName evidence="8">Metal ABC transporter substrate-binding protein</fullName>
    </submittedName>
</protein>
<evidence type="ECO:0000256" key="1">
    <source>
        <dbReference type="ARBA" id="ARBA00004635"/>
    </source>
</evidence>
<name>A0A2G7T7W1_9FLAO</name>
<accession>A0A2G7T7W1</accession>
<evidence type="ECO:0000256" key="7">
    <source>
        <dbReference type="SAM" id="MobiDB-lite"/>
    </source>
</evidence>
<comment type="caution">
    <text evidence="8">The sequence shown here is derived from an EMBL/GenBank/DDBJ whole genome shotgun (WGS) entry which is preliminary data.</text>
</comment>
<reference evidence="8" key="1">
    <citation type="submission" date="2017-10" db="EMBL/GenBank/DDBJ databases">
        <title>Chryseobacterium sp. B5 is a hydrocarbonoclastic and plant growth promoting bacterium.</title>
        <authorList>
            <person name="Thijs S."/>
            <person name="Gkorezis P."/>
            <person name="Van Hamme J."/>
        </authorList>
    </citation>
    <scope>NUCLEOTIDE SEQUENCE</scope>
    <source>
        <strain evidence="8">B5</strain>
    </source>
</reference>
<proteinExistence type="inferred from homology"/>
<comment type="subcellular location">
    <subcellularLocation>
        <location evidence="1">Membrane</location>
        <topology evidence="1">Lipid-anchor</topology>
    </subcellularLocation>
</comment>
<dbReference type="PANTHER" id="PTHR30429:SF1">
    <property type="entry name" value="D-METHIONINE-BINDING LIPOPROTEIN METQ-RELATED"/>
    <property type="match status" value="1"/>
</dbReference>
<evidence type="ECO:0000256" key="6">
    <source>
        <dbReference type="ARBA" id="ARBA00023288"/>
    </source>
</evidence>
<comment type="similarity">
    <text evidence="2">Belongs to the NlpA lipoprotein family.</text>
</comment>
<dbReference type="InterPro" id="IPR004872">
    <property type="entry name" value="Lipoprotein_NlpA"/>
</dbReference>
<sequence length="311" mass="33246">MNSVVVRAGAGCCNAFRGHAGRRHVGAGAGPGRAGGTTPCPRAETHCSGRSPPRWRWPGLAAAAALKIGVTPGSLADSVEVAAKEARAPGGWTCRSSSSPTGPRPNTALAAGDIDLNYFQHQAFLDNAIRERGYAFTSVATGLLPNIGLYSLKTQRFADLKEGARVGVANDPVNQGRGLLLLEKAGLIQLREGKGPRAGLDDIVSNPRKLRFVEIEGPQLVRALDDVDLAQGYPAHFVNAGRPQVAGNALLYSGIDDLYYAIRFVSRQDNARDPRIAQFVRIYQTSGAVQAQIHKSFAANDRLYSLPWRKP</sequence>
<gene>
    <name evidence="8" type="ORF">CTI11_09980</name>
</gene>
<evidence type="ECO:0000256" key="4">
    <source>
        <dbReference type="ARBA" id="ARBA00023136"/>
    </source>
</evidence>
<organism evidence="8">
    <name type="scientific">Chryseobacterium sp. B5</name>
    <dbReference type="NCBI Taxonomy" id="2050562"/>
    <lineage>
        <taxon>Bacteria</taxon>
        <taxon>Pseudomonadati</taxon>
        <taxon>Bacteroidota</taxon>
        <taxon>Flavobacteriia</taxon>
        <taxon>Flavobacteriales</taxon>
        <taxon>Weeksellaceae</taxon>
        <taxon>Chryseobacterium group</taxon>
        <taxon>Chryseobacterium</taxon>
    </lineage>
</organism>
<keyword evidence="3" id="KW-0732">Signal</keyword>
<evidence type="ECO:0000256" key="5">
    <source>
        <dbReference type="ARBA" id="ARBA00023139"/>
    </source>
</evidence>
<dbReference type="PANTHER" id="PTHR30429">
    <property type="entry name" value="D-METHIONINE-BINDING LIPOPROTEIN METQ"/>
    <property type="match status" value="1"/>
</dbReference>
<dbReference type="Gene3D" id="3.40.190.10">
    <property type="entry name" value="Periplasmic binding protein-like II"/>
    <property type="match status" value="2"/>
</dbReference>
<dbReference type="GO" id="GO:0016020">
    <property type="term" value="C:membrane"/>
    <property type="evidence" value="ECO:0007669"/>
    <property type="project" value="UniProtKB-SubCell"/>
</dbReference>
<dbReference type="AlphaFoldDB" id="A0A2G7T7W1"/>
<keyword evidence="4" id="KW-0472">Membrane</keyword>
<dbReference type="EMBL" id="PEKC01000028">
    <property type="protein sequence ID" value="PII35981.1"/>
    <property type="molecule type" value="Genomic_DNA"/>
</dbReference>
<feature type="region of interest" description="Disordered" evidence="7">
    <location>
        <begin position="23"/>
        <end position="51"/>
    </location>
</feature>
<keyword evidence="5" id="KW-0564">Palmitate</keyword>
<evidence type="ECO:0000256" key="2">
    <source>
        <dbReference type="ARBA" id="ARBA00008973"/>
    </source>
</evidence>
<dbReference type="SUPFAM" id="SSF53850">
    <property type="entry name" value="Periplasmic binding protein-like II"/>
    <property type="match status" value="1"/>
</dbReference>
<evidence type="ECO:0000313" key="8">
    <source>
        <dbReference type="EMBL" id="PII35981.1"/>
    </source>
</evidence>
<evidence type="ECO:0000256" key="3">
    <source>
        <dbReference type="ARBA" id="ARBA00022729"/>
    </source>
</evidence>